<name>A0A376C0M2_9FLAO</name>
<reference evidence="1 2" key="1">
    <citation type="submission" date="2018-06" db="EMBL/GenBank/DDBJ databases">
        <authorList>
            <consortium name="Pathogen Informatics"/>
            <person name="Doyle S."/>
        </authorList>
    </citation>
    <scope>NUCLEOTIDE SEQUENCE [LARGE SCALE GENOMIC DNA]</scope>
    <source>
        <strain evidence="1 2">NCTC11661</strain>
    </source>
</reference>
<dbReference type="InterPro" id="IPR025631">
    <property type="entry name" value="Porin_10"/>
</dbReference>
<gene>
    <name evidence="1" type="ORF">NCTC11661_01105</name>
</gene>
<dbReference type="AlphaFoldDB" id="A0A376C0M2"/>
<proteinExistence type="predicted"/>
<dbReference type="Proteomes" id="UP000255515">
    <property type="component" value="Unassembled WGS sequence"/>
</dbReference>
<dbReference type="EMBL" id="UFTJ01000002">
    <property type="protein sequence ID" value="SSZ55707.1"/>
    <property type="molecule type" value="Genomic_DNA"/>
</dbReference>
<dbReference type="Pfam" id="PF14121">
    <property type="entry name" value="Porin_10"/>
    <property type="match status" value="1"/>
</dbReference>
<evidence type="ECO:0008006" key="3">
    <source>
        <dbReference type="Google" id="ProtNLM"/>
    </source>
</evidence>
<accession>A0A376C0M2</accession>
<dbReference type="RefSeq" id="WP_002689016.1">
    <property type="nucleotide sequence ID" value="NZ_UFTJ01000002.1"/>
</dbReference>
<evidence type="ECO:0000313" key="1">
    <source>
        <dbReference type="EMBL" id="SSZ55707.1"/>
    </source>
</evidence>
<evidence type="ECO:0000313" key="2">
    <source>
        <dbReference type="Proteomes" id="UP000255515"/>
    </source>
</evidence>
<protein>
    <recommendedName>
        <fullName evidence="3">Porin</fullName>
    </recommendedName>
</protein>
<organism evidence="1 2">
    <name type="scientific">Bergeyella zoohelcum</name>
    <dbReference type="NCBI Taxonomy" id="1015"/>
    <lineage>
        <taxon>Bacteria</taxon>
        <taxon>Pseudomonadati</taxon>
        <taxon>Bacteroidota</taxon>
        <taxon>Flavobacteriia</taxon>
        <taxon>Flavobacteriales</taxon>
        <taxon>Weeksellaceae</taxon>
        <taxon>Bergeyella</taxon>
    </lineage>
</organism>
<sequence>MRLLLVTLIFGGMIHFQGQILKKNAAIPNDTILPNEEIVKNKNEKDSLKIFRPTILDYQIFTENGERKHLDTVLTHDKTFVFTQYNHQDNFGRIPFSNIGTGFNPLIFKHHPLNNLAVLPANKSYFLFAPKDIRYYDVKTPTTSFIYHNGVNNGVALTSTYTQNFRKNFNISAQYMGLRSLGDYSNQLAVSNHVLFTTYYKSKNEKYQLFAHFLDQNIRNQENGGIQDNALFLSGASTISNRVNLLTRLQDANTRFSMRRYYLSHQLAPFNDAKIPFHLKHIFNYQLNKYYYGEPAPQNFYYTHANELINYPTNTGKYSNNLSNTLFLVWDNEKFKLNAGARHQWIQLGFADALETATISLPFKKSEQRIGAVGNLSIQLWDLLHLHSNAEISRGSLLGNYFSSEHTVKLEPIPNYWVEGHIHFQSAYPSLNLMFNASPYAKHAYFYEHLKHENRLSVGGTVAVPWLNSKIYGHFKNVGNYTYLDAQGIPQQATDILSIGEVGGETTLKYRNFYFNTRLHFQKVLSSSALLPLPEMIARANIFYQSKVLKNAAEIQTGMKVHYFNSFLSRAYFPLLNEFQLSDIPFAVGGKPVVDVYFNFKVKRMFIFIEGQNILTTFTQNKNYTAPNYPFQDFRLNLGIVWYLVH</sequence>